<dbReference type="PANTHER" id="PTHR23402:SF1">
    <property type="entry name" value="PYROGLUTAMYL-PEPTIDASE I"/>
    <property type="match status" value="1"/>
</dbReference>
<accession>A0ABR3XLD4</accession>
<sequence>MGSAEPQQDELTVLVTGFGPFKEDFPLNPSWGIASRLPDYLPPLRPKSGGRDPAVTLPPVRLLVYPEPIRVSYETVRSLVPTLWGPDGPAQGRRIDLAVHIGMAGPRPVYSLERRGHRDAYAMKDVDGKFLHDEERRVREGKDWVWYGAPRELETDFDVDDVLPRWKKYSPDDVDVRISEDAGRYLCDFIYFSSLAHLWKAKEFRRVVFLHVPADMSDKALTTGREIALQLIRSIIESELVRRNRVA</sequence>
<evidence type="ECO:0000256" key="2">
    <source>
        <dbReference type="ARBA" id="ARBA00022670"/>
    </source>
</evidence>
<comment type="similarity">
    <text evidence="1">Belongs to the peptidase C15 family.</text>
</comment>
<dbReference type="EMBL" id="JAZHXJ010000076">
    <property type="protein sequence ID" value="KAL1876424.1"/>
    <property type="molecule type" value="Genomic_DNA"/>
</dbReference>
<feature type="active site" evidence="5">
    <location>
        <position position="187"/>
    </location>
</feature>
<reference evidence="6 7" key="1">
    <citation type="journal article" date="2024" name="Commun. Biol.">
        <title>Comparative genomic analysis of thermophilic fungi reveals convergent evolutionary adaptations and gene losses.</title>
        <authorList>
            <person name="Steindorff A.S."/>
            <person name="Aguilar-Pontes M.V."/>
            <person name="Robinson A.J."/>
            <person name="Andreopoulos B."/>
            <person name="LaButti K."/>
            <person name="Kuo A."/>
            <person name="Mondo S."/>
            <person name="Riley R."/>
            <person name="Otillar R."/>
            <person name="Haridas S."/>
            <person name="Lipzen A."/>
            <person name="Grimwood J."/>
            <person name="Schmutz J."/>
            <person name="Clum A."/>
            <person name="Reid I.D."/>
            <person name="Moisan M.C."/>
            <person name="Butler G."/>
            <person name="Nguyen T.T.M."/>
            <person name="Dewar K."/>
            <person name="Conant G."/>
            <person name="Drula E."/>
            <person name="Henrissat B."/>
            <person name="Hansel C."/>
            <person name="Singer S."/>
            <person name="Hutchinson M.I."/>
            <person name="de Vries R.P."/>
            <person name="Natvig D.O."/>
            <person name="Powell A.J."/>
            <person name="Tsang A."/>
            <person name="Grigoriev I.V."/>
        </authorList>
    </citation>
    <scope>NUCLEOTIDE SEQUENCE [LARGE SCALE GENOMIC DNA]</scope>
    <source>
        <strain evidence="6 7">ATCC 24622</strain>
    </source>
</reference>
<evidence type="ECO:0000313" key="6">
    <source>
        <dbReference type="EMBL" id="KAL1876424.1"/>
    </source>
</evidence>
<evidence type="ECO:0000256" key="1">
    <source>
        <dbReference type="ARBA" id="ARBA00006641"/>
    </source>
</evidence>
<protein>
    <recommendedName>
        <fullName evidence="5">Pyroglutamyl-peptidase I</fullName>
        <ecNumber evidence="5">3.4.19.3</ecNumber>
    </recommendedName>
</protein>
<keyword evidence="4" id="KW-0788">Thiol protease</keyword>
<keyword evidence="3" id="KW-0378">Hydrolase</keyword>
<keyword evidence="7" id="KW-1185">Reference proteome</keyword>
<evidence type="ECO:0000313" key="7">
    <source>
        <dbReference type="Proteomes" id="UP001586593"/>
    </source>
</evidence>
<comment type="caution">
    <text evidence="6">The sequence shown here is derived from an EMBL/GenBank/DDBJ whole genome shotgun (WGS) entry which is preliminary data.</text>
</comment>
<dbReference type="InterPro" id="IPR016125">
    <property type="entry name" value="Peptidase_C15-like"/>
</dbReference>
<evidence type="ECO:0000256" key="5">
    <source>
        <dbReference type="PROSITE-ProRule" id="PRU10077"/>
    </source>
</evidence>
<dbReference type="EC" id="3.4.19.3" evidence="5"/>
<proteinExistence type="inferred from homology"/>
<evidence type="ECO:0000256" key="4">
    <source>
        <dbReference type="ARBA" id="ARBA00022807"/>
    </source>
</evidence>
<dbReference type="InterPro" id="IPR036440">
    <property type="entry name" value="Peptidase_C15-like_sf"/>
</dbReference>
<evidence type="ECO:0000256" key="3">
    <source>
        <dbReference type="ARBA" id="ARBA00022801"/>
    </source>
</evidence>
<dbReference type="Pfam" id="PF01470">
    <property type="entry name" value="Peptidase_C15"/>
    <property type="match status" value="1"/>
</dbReference>
<dbReference type="PANTHER" id="PTHR23402">
    <property type="entry name" value="PROTEASE FAMILY C15 PYROGLUTAMYL-PEPTIDASE I-RELATED"/>
    <property type="match status" value="1"/>
</dbReference>
<gene>
    <name evidence="6" type="ORF">VTK73DRAFT_9290</name>
</gene>
<dbReference type="InterPro" id="IPR033694">
    <property type="entry name" value="PGPEP1_Cys_AS"/>
</dbReference>
<organism evidence="6 7">
    <name type="scientific">Phialemonium thermophilum</name>
    <dbReference type="NCBI Taxonomy" id="223376"/>
    <lineage>
        <taxon>Eukaryota</taxon>
        <taxon>Fungi</taxon>
        <taxon>Dikarya</taxon>
        <taxon>Ascomycota</taxon>
        <taxon>Pezizomycotina</taxon>
        <taxon>Sordariomycetes</taxon>
        <taxon>Sordariomycetidae</taxon>
        <taxon>Cephalothecales</taxon>
        <taxon>Cephalothecaceae</taxon>
        <taxon>Phialemonium</taxon>
    </lineage>
</organism>
<keyword evidence="2" id="KW-0645">Protease</keyword>
<dbReference type="SUPFAM" id="SSF53182">
    <property type="entry name" value="Pyrrolidone carboxyl peptidase (pyroglutamate aminopeptidase)"/>
    <property type="match status" value="1"/>
</dbReference>
<comment type="catalytic activity">
    <reaction evidence="5">
        <text>Release of an N-terminal pyroglutamyl group from a polypeptide, the second amino acid generally not being Pro.</text>
        <dbReference type="EC" id="3.4.19.3"/>
    </reaction>
</comment>
<dbReference type="PROSITE" id="PS01334">
    <property type="entry name" value="PYRASE_CYS"/>
    <property type="match status" value="1"/>
</dbReference>
<dbReference type="Proteomes" id="UP001586593">
    <property type="component" value="Unassembled WGS sequence"/>
</dbReference>
<dbReference type="Gene3D" id="3.40.630.20">
    <property type="entry name" value="Peptidase C15, pyroglutamyl peptidase I-like"/>
    <property type="match status" value="1"/>
</dbReference>
<name>A0ABR3XLD4_9PEZI</name>